<name>X0SEI1_9ZZZZ</name>
<organism evidence="1">
    <name type="scientific">marine sediment metagenome</name>
    <dbReference type="NCBI Taxonomy" id="412755"/>
    <lineage>
        <taxon>unclassified sequences</taxon>
        <taxon>metagenomes</taxon>
        <taxon>ecological metagenomes</taxon>
    </lineage>
</organism>
<evidence type="ECO:0008006" key="2">
    <source>
        <dbReference type="Google" id="ProtNLM"/>
    </source>
</evidence>
<protein>
    <recommendedName>
        <fullName evidence="2">DUF4432 domain-containing protein</fullName>
    </recommendedName>
</protein>
<reference evidence="1" key="1">
    <citation type="journal article" date="2014" name="Front. Microbiol.">
        <title>High frequency of phylogenetically diverse reductive dehalogenase-homologous genes in deep subseafloor sedimentary metagenomes.</title>
        <authorList>
            <person name="Kawai M."/>
            <person name="Futagami T."/>
            <person name="Toyoda A."/>
            <person name="Takaki Y."/>
            <person name="Nishi S."/>
            <person name="Hori S."/>
            <person name="Arai W."/>
            <person name="Tsubouchi T."/>
            <person name="Morono Y."/>
            <person name="Uchiyama I."/>
            <person name="Ito T."/>
            <person name="Fujiyama A."/>
            <person name="Inagaki F."/>
            <person name="Takami H."/>
        </authorList>
    </citation>
    <scope>NUCLEOTIDE SEQUENCE</scope>
    <source>
        <strain evidence="1">Expedition CK06-06</strain>
    </source>
</reference>
<dbReference type="InterPro" id="IPR014718">
    <property type="entry name" value="GH-type_carb-bd"/>
</dbReference>
<dbReference type="GO" id="GO:0030246">
    <property type="term" value="F:carbohydrate binding"/>
    <property type="evidence" value="ECO:0007669"/>
    <property type="project" value="InterPro"/>
</dbReference>
<gene>
    <name evidence="1" type="ORF">S01H1_08053</name>
</gene>
<dbReference type="GO" id="GO:0003824">
    <property type="term" value="F:catalytic activity"/>
    <property type="evidence" value="ECO:0007669"/>
    <property type="project" value="InterPro"/>
</dbReference>
<proteinExistence type="predicted"/>
<dbReference type="SUPFAM" id="SSF74650">
    <property type="entry name" value="Galactose mutarotase-like"/>
    <property type="match status" value="1"/>
</dbReference>
<evidence type="ECO:0000313" key="1">
    <source>
        <dbReference type="EMBL" id="GAF73506.1"/>
    </source>
</evidence>
<dbReference type="AlphaFoldDB" id="X0SEI1"/>
<dbReference type="EMBL" id="BARS01004132">
    <property type="protein sequence ID" value="GAF73506.1"/>
    <property type="molecule type" value="Genomic_DNA"/>
</dbReference>
<comment type="caution">
    <text evidence="1">The sequence shown here is derived from an EMBL/GenBank/DDBJ whole genome shotgun (WGS) entry which is preliminary data.</text>
</comment>
<dbReference type="InterPro" id="IPR011013">
    <property type="entry name" value="Gal_mutarotase_sf_dom"/>
</dbReference>
<dbReference type="GO" id="GO:0005975">
    <property type="term" value="P:carbohydrate metabolic process"/>
    <property type="evidence" value="ECO:0007669"/>
    <property type="project" value="InterPro"/>
</dbReference>
<dbReference type="InterPro" id="IPR027839">
    <property type="entry name" value="DUF4432"/>
</dbReference>
<dbReference type="Pfam" id="PF14486">
    <property type="entry name" value="DUF4432"/>
    <property type="match status" value="1"/>
</dbReference>
<dbReference type="Gene3D" id="2.70.98.10">
    <property type="match status" value="1"/>
</dbReference>
<accession>X0SEI1</accession>
<dbReference type="CDD" id="cd01081">
    <property type="entry name" value="Aldose_epim"/>
    <property type="match status" value="1"/>
</dbReference>
<sequence length="362" mass="41088">MPQLFDHKTCCKVEIKKIARDSEIISIENEVIKVCVFPKKGAEIVSLFNKKIGIDVLWKAPWKVRTPNKGLTGFTDSASVWLEHYGGGWQEIFPNVGDECVYKGATLSFHGEASLLPWSYEIIENSEKEASVCFTVNLYRSPFQLKRVMTIKKEEPILHLSERVENLANQTLEFVWGHHPAFGTPFLNENCKVDCGAKLIEADDRYDPVSNFLQPAKEWSWPFIQNKEKEIVDIGCIPPPNSGVSCLAYLKDFSEGWYAITNQELGFGVGFVWPKEIFPYAYFWIEANASHDFPFYGRAYTVAIEPFSSIPGQGLINITEKTGTQMVIEPNGEIEFEMRVVIYENHKRVNHVSSDGSVEIKG</sequence>